<dbReference type="Proteomes" id="UP000830401">
    <property type="component" value="Chromosome"/>
</dbReference>
<evidence type="ECO:0000313" key="3">
    <source>
        <dbReference type="Proteomes" id="UP000830401"/>
    </source>
</evidence>
<dbReference type="PANTHER" id="PTHR35580">
    <property type="entry name" value="CELL SURFACE GLYCOPROTEIN (S-LAYER PROTEIN)-LIKE PROTEIN"/>
    <property type="match status" value="1"/>
</dbReference>
<evidence type="ECO:0000256" key="1">
    <source>
        <dbReference type="SAM" id="SignalP"/>
    </source>
</evidence>
<sequence>MKQSFTCLLPLAAGLLLVVPLTQAQTRLSPVSVKKQKPQPTQAQEFLLPPGARALQHALPKQTRAVSKRIATKQLAQDAQVTTSKNMQAAAAGPVSEAWTARYSGPTASYDLASATTTDAEGNVYVTGTASSVLSIDYDYVTVKYSASGQELWTARYNGSGSSDDVPKGIAVDAAGNIYVTGGSFGRTGNYGYATVKYDPDGQQLWAARYDGAANSDDLATSLALDAAGNVYVTGASYNGPTTSYDYVTVKYSTVGAQLWTARYNGSGNSDELPTTLALDGSGNVYVTGNAYSGNQGDYLTLKYSTSGQQQWAARYNGPASGYDLVRDLAVDAAGNVAVTGTSDNGSSYDYATVRYSTNGQQLWASRYNGGGNSYDEATAVALDAAGNVAVTGFADIGGGNWDYVTLKYAAAGGQPLWEARYNGSDSSYEEAKDVVVDAAGNVAVTGRSFNSSGQSDYATVKYAAASGQQLWASRYNSPTAGDEQAVSLAVDATGNVAVTGISNTSSNDSDYATLKYDATSGQPLWEARYTDALAINNDDQAKDIAVDAAGNVYVTGSSAGSGSRYDYATIKYSASGTKLWEARYDGPGDSFDTAISVAVDAAGYVYVTGTSNSDYATVKYSPAGQELWVARYNGSANSMDNPYEVAVDAAGNVYVTGFSIGTGTSYDYATLKYSPTGQEQWVARYNGAGASNDQASALAVDAEGSVYVTGATYGRFDYLTVKYSASGQQLWEAPYSGVGNGNGAATDIEVDASGNVVVTGQSIGTTGSYDYATVKYNAATGQQLWATRYNGPGNRSDQAAKLAVDPSTGHVYVTGRSYSGPAFSSSDYATLKYDATTGQQLWATRYNGPGSGVDVATDVALDAAGNAYVTGYSDNNSSGESYDFATLKYDATTGQQLWDIRYDGSPNRIDQANGLAVDAAGNVYVTGSSYSLYVNTDFATIKYVQTSTTASAGVVAATRSAFTTAGSNVQELAVYPNPAAGQAAVSFRPVLDGPAQVLVYNQLGQQVASLYEGTVRKGQHYELPLHSHKLAPGLYTCSLLVGGQRETVRVLVAH</sequence>
<evidence type="ECO:0000313" key="2">
    <source>
        <dbReference type="EMBL" id="UOQ64714.1"/>
    </source>
</evidence>
<dbReference type="InterPro" id="IPR010620">
    <property type="entry name" value="SBBP_repeat"/>
</dbReference>
<proteinExistence type="predicted"/>
<feature type="chain" id="PRO_5046957929" evidence="1">
    <location>
        <begin position="25"/>
        <end position="1055"/>
    </location>
</feature>
<dbReference type="InterPro" id="IPR013431">
    <property type="entry name" value="Delta_60_rpt"/>
</dbReference>
<dbReference type="EMBL" id="CP095061">
    <property type="protein sequence ID" value="UOQ64714.1"/>
    <property type="molecule type" value="Genomic_DNA"/>
</dbReference>
<dbReference type="InterPro" id="IPR052918">
    <property type="entry name" value="Motility_Chemotaxis_Reg"/>
</dbReference>
<dbReference type="NCBIfam" id="TIGR02608">
    <property type="entry name" value="delta_60_rpt"/>
    <property type="match status" value="2"/>
</dbReference>
<dbReference type="InterPro" id="IPR011042">
    <property type="entry name" value="6-blade_b-propeller_TolB-like"/>
</dbReference>
<dbReference type="Pfam" id="PF06739">
    <property type="entry name" value="SBBP"/>
    <property type="match status" value="4"/>
</dbReference>
<feature type="signal peptide" evidence="1">
    <location>
        <begin position="1"/>
        <end position="24"/>
    </location>
</feature>
<dbReference type="Gene3D" id="2.120.10.30">
    <property type="entry name" value="TolB, C-terminal domain"/>
    <property type="match status" value="2"/>
</dbReference>
<dbReference type="NCBIfam" id="TIGR04183">
    <property type="entry name" value="Por_Secre_tail"/>
    <property type="match status" value="1"/>
</dbReference>
<organism evidence="2 3">
    <name type="scientific">Hymenobacter volaticus</name>
    <dbReference type="NCBI Taxonomy" id="2932254"/>
    <lineage>
        <taxon>Bacteria</taxon>
        <taxon>Pseudomonadati</taxon>
        <taxon>Bacteroidota</taxon>
        <taxon>Cytophagia</taxon>
        <taxon>Cytophagales</taxon>
        <taxon>Hymenobacteraceae</taxon>
        <taxon>Hymenobacter</taxon>
    </lineage>
</organism>
<gene>
    <name evidence="2" type="ORF">MUN86_14175</name>
</gene>
<protein>
    <submittedName>
        <fullName evidence="2">SBBP repeat-containing protein</fullName>
    </submittedName>
</protein>
<dbReference type="RefSeq" id="WP_245118670.1">
    <property type="nucleotide sequence ID" value="NZ_CP095061.1"/>
</dbReference>
<keyword evidence="3" id="KW-1185">Reference proteome</keyword>
<dbReference type="InterPro" id="IPR026444">
    <property type="entry name" value="Secre_tail"/>
</dbReference>
<accession>A0ABY4G223</accession>
<name>A0ABY4G223_9BACT</name>
<keyword evidence="1" id="KW-0732">Signal</keyword>
<dbReference type="Gene3D" id="2.40.10.500">
    <property type="match status" value="3"/>
</dbReference>
<reference evidence="2" key="1">
    <citation type="submission" date="2022-04" db="EMBL/GenBank/DDBJ databases">
        <title>Hymenobacter sp. isolated from the air.</title>
        <authorList>
            <person name="Won M."/>
            <person name="Lee C.-M."/>
            <person name="Woen H.-Y."/>
            <person name="Kwon S.-W."/>
        </authorList>
    </citation>
    <scope>NUCLEOTIDE SEQUENCE</scope>
    <source>
        <strain evidence="2">5420S-77</strain>
    </source>
</reference>
<dbReference type="PANTHER" id="PTHR35580:SF1">
    <property type="entry name" value="PHYTASE-LIKE DOMAIN-CONTAINING PROTEIN"/>
    <property type="match status" value="1"/>
</dbReference>
<dbReference type="SUPFAM" id="SSF101898">
    <property type="entry name" value="NHL repeat"/>
    <property type="match status" value="4"/>
</dbReference>